<dbReference type="Gene3D" id="1.25.40.20">
    <property type="entry name" value="Ankyrin repeat-containing domain"/>
    <property type="match status" value="1"/>
</dbReference>
<dbReference type="PhylomeDB" id="A0A0G4G5T5"/>
<dbReference type="PROSITE" id="PS50297">
    <property type="entry name" value="ANK_REP_REGION"/>
    <property type="match status" value="1"/>
</dbReference>
<protein>
    <submittedName>
        <fullName evidence="4">Uncharacterized protein</fullName>
    </submittedName>
</protein>
<evidence type="ECO:0000313" key="4">
    <source>
        <dbReference type="EMBL" id="CEM23451.1"/>
    </source>
</evidence>
<proteinExistence type="predicted"/>
<dbReference type="PROSITE" id="PS50088">
    <property type="entry name" value="ANK_REPEAT"/>
    <property type="match status" value="1"/>
</dbReference>
<reference evidence="4" key="1">
    <citation type="submission" date="2014-11" db="EMBL/GenBank/DDBJ databases">
        <authorList>
            <person name="Otto D Thomas"/>
            <person name="Naeem Raeece"/>
        </authorList>
    </citation>
    <scope>NUCLEOTIDE SEQUENCE</scope>
</reference>
<evidence type="ECO:0000256" key="2">
    <source>
        <dbReference type="ARBA" id="ARBA00023043"/>
    </source>
</evidence>
<feature type="repeat" description="ANK" evidence="3">
    <location>
        <begin position="107"/>
        <end position="139"/>
    </location>
</feature>
<dbReference type="InterPro" id="IPR002110">
    <property type="entry name" value="Ankyrin_rpt"/>
</dbReference>
<evidence type="ECO:0000256" key="1">
    <source>
        <dbReference type="ARBA" id="ARBA00022737"/>
    </source>
</evidence>
<dbReference type="AlphaFoldDB" id="A0A0G4G5T5"/>
<accession>A0A0G4G5T5</accession>
<evidence type="ECO:0000256" key="3">
    <source>
        <dbReference type="PROSITE-ProRule" id="PRU00023"/>
    </source>
</evidence>
<dbReference type="InterPro" id="IPR036770">
    <property type="entry name" value="Ankyrin_rpt-contain_sf"/>
</dbReference>
<dbReference type="PANTHER" id="PTHR24173:SF74">
    <property type="entry name" value="ANKYRIN REPEAT DOMAIN-CONTAINING PROTEIN 16"/>
    <property type="match status" value="1"/>
</dbReference>
<keyword evidence="1" id="KW-0677">Repeat</keyword>
<dbReference type="VEuPathDB" id="CryptoDB:Cvel_20271"/>
<organism evidence="4">
    <name type="scientific">Chromera velia CCMP2878</name>
    <dbReference type="NCBI Taxonomy" id="1169474"/>
    <lineage>
        <taxon>Eukaryota</taxon>
        <taxon>Sar</taxon>
        <taxon>Alveolata</taxon>
        <taxon>Colpodellida</taxon>
        <taxon>Chromeraceae</taxon>
        <taxon>Chromera</taxon>
    </lineage>
</organism>
<dbReference type="PANTHER" id="PTHR24173">
    <property type="entry name" value="ANKYRIN REPEAT CONTAINING"/>
    <property type="match status" value="1"/>
</dbReference>
<name>A0A0G4G5T5_9ALVE</name>
<dbReference type="EMBL" id="CDMZ01000892">
    <property type="protein sequence ID" value="CEM23451.1"/>
    <property type="molecule type" value="Genomic_DNA"/>
</dbReference>
<dbReference type="Pfam" id="PF12796">
    <property type="entry name" value="Ank_2"/>
    <property type="match status" value="1"/>
</dbReference>
<dbReference type="SUPFAM" id="SSF48403">
    <property type="entry name" value="Ankyrin repeat"/>
    <property type="match status" value="1"/>
</dbReference>
<keyword evidence="2 3" id="KW-0040">ANK repeat</keyword>
<sequence>METGSSSGVSGESAAEETLRIPGENLDHLKAIEYFVLAAIRKEVKLNVWIAFGAGHHPMTPLIMASMFKQWHALRCVQGGEALKLSNEYVQTLVQMGADVNKRRQRDQSTPLMAAAKYGDAETLRILLAAGADLTAKDVMGCNPFFQTMEVGNPSKVKCLIDAGVDFLSTCPSFAKLGERLSGGICRHQCSRACLVEGSEYNTLAYVADSRTALCE</sequence>
<dbReference type="SMART" id="SM00248">
    <property type="entry name" value="ANK"/>
    <property type="match status" value="3"/>
</dbReference>
<gene>
    <name evidence="4" type="ORF">Cvel_20271</name>
</gene>